<dbReference type="RefSeq" id="WP_076660062.1">
    <property type="nucleotide sequence ID" value="NZ_FTPR01000002.1"/>
</dbReference>
<keyword evidence="5" id="KW-1185">Reference proteome</keyword>
<sequence length="725" mass="73792">MSSLSFTGYVTDPGDVAHSHITDLFIMEIGGTDQLYSTTRYDGVLRHWSIDSGVLVIEDTQPYSGGVVLGGAASISTIAEGANAGLLVGGGAGGALQTVAIAPDGGFTTVTPLASLPATFNGFQHGVTLVLPDGTQAVYGALAGQTGLARIRFEADGTLQDHTVLYDADPMTTARIAAVALATVEGQNFVLTTSETQNGLTARAVDSTGAIVSATTIGADDGLWIGTPTALETTTVGDATFVILAAAGSSSLSVVELGADGGMIVRDHVLDGRDTRFGGVTSLEVIQTEGKTYVIAGGADDGVSVFLLLAGGLLVHCATIEDTDDFGLDNVSALAAWDRIGGIDIFVASSSEPGLTQLAFDTGVAGVDLTAALAGGPLVGTIGNDILQGHDGDDAISGGQGDDILRDGAGADIMSGGSGADVFILSADGRTDTITDFTVGEDSIDLSLWPMLRDISQLFITIRSDGMTISYGDEILIVQSADGGPIDYRTLTTADLIGATRLPVEITPGYPGPATPVPDLNNPPQEPPGDQGGENSALTPLQIIGAGNLDQLRDTMNDAAGSGPYGLTIDGTDANETLFGSDRFDLIFAGGGNDTVSGAQGDDTILGRAGDDTLNGGDGADTLVGGIGDDWLDGGNGHDWLNGGAGADTFVFNGGVDVIADFEQGIDQIVLDPGLWTGLTSAADLLFVYGTYEDGRMTIDFSDGNILHIDGIIAPAMLADDIILF</sequence>
<comment type="subcellular location">
    <subcellularLocation>
        <location evidence="1">Secreted</location>
    </subcellularLocation>
</comment>
<dbReference type="InterPro" id="IPR001343">
    <property type="entry name" value="Hemolysn_Ca-bd"/>
</dbReference>
<reference evidence="5" key="1">
    <citation type="submission" date="2017-01" db="EMBL/GenBank/DDBJ databases">
        <authorList>
            <person name="Varghese N."/>
            <person name="Submissions S."/>
        </authorList>
    </citation>
    <scope>NUCLEOTIDE SEQUENCE [LARGE SCALE GENOMIC DNA]</scope>
    <source>
        <strain evidence="5">DSM 29591</strain>
    </source>
</reference>
<name>A0A1R3X998_9RHOB</name>
<gene>
    <name evidence="4" type="ORF">SAMN05421665_2426</name>
</gene>
<dbReference type="Pfam" id="PF00353">
    <property type="entry name" value="HemolysinCabind"/>
    <property type="match status" value="2"/>
</dbReference>
<dbReference type="OrthoDB" id="9342475at2"/>
<accession>A0A1R3X998</accession>
<evidence type="ECO:0000256" key="3">
    <source>
        <dbReference type="SAM" id="MobiDB-lite"/>
    </source>
</evidence>
<dbReference type="SUPFAM" id="SSF51120">
    <property type="entry name" value="beta-Roll"/>
    <property type="match status" value="2"/>
</dbReference>
<keyword evidence="2" id="KW-0964">Secreted</keyword>
<feature type="region of interest" description="Disordered" evidence="3">
    <location>
        <begin position="508"/>
        <end position="537"/>
    </location>
</feature>
<dbReference type="PANTHER" id="PTHR38340">
    <property type="entry name" value="S-LAYER PROTEIN"/>
    <property type="match status" value="1"/>
</dbReference>
<evidence type="ECO:0000256" key="2">
    <source>
        <dbReference type="ARBA" id="ARBA00022525"/>
    </source>
</evidence>
<dbReference type="AlphaFoldDB" id="A0A1R3X998"/>
<proteinExistence type="predicted"/>
<evidence type="ECO:0000313" key="4">
    <source>
        <dbReference type="EMBL" id="SIT87491.1"/>
    </source>
</evidence>
<dbReference type="PROSITE" id="PS00330">
    <property type="entry name" value="HEMOLYSIN_CALCIUM"/>
    <property type="match status" value="4"/>
</dbReference>
<dbReference type="InterPro" id="IPR015943">
    <property type="entry name" value="WD40/YVTN_repeat-like_dom_sf"/>
</dbReference>
<dbReference type="Proteomes" id="UP000186997">
    <property type="component" value="Unassembled WGS sequence"/>
</dbReference>
<evidence type="ECO:0000256" key="1">
    <source>
        <dbReference type="ARBA" id="ARBA00004613"/>
    </source>
</evidence>
<dbReference type="GO" id="GO:0005615">
    <property type="term" value="C:extracellular space"/>
    <property type="evidence" value="ECO:0007669"/>
    <property type="project" value="InterPro"/>
</dbReference>
<dbReference type="InterPro" id="IPR050557">
    <property type="entry name" value="RTX_toxin/Mannuronan_C5-epim"/>
</dbReference>
<dbReference type="InterPro" id="IPR011049">
    <property type="entry name" value="Serralysin-like_metalloprot_C"/>
</dbReference>
<protein>
    <submittedName>
        <fullName evidence="4">Type I secretion C-terminal target domain (VC_A0849 subclass)</fullName>
    </submittedName>
</protein>
<dbReference type="STRING" id="287098.SAMN05421665_2426"/>
<dbReference type="PRINTS" id="PR00313">
    <property type="entry name" value="CABNDNGRPT"/>
</dbReference>
<evidence type="ECO:0000313" key="5">
    <source>
        <dbReference type="Proteomes" id="UP000186997"/>
    </source>
</evidence>
<dbReference type="Gene3D" id="2.130.10.10">
    <property type="entry name" value="YVTN repeat-like/Quinoprotein amine dehydrogenase"/>
    <property type="match status" value="1"/>
</dbReference>
<dbReference type="PANTHER" id="PTHR38340:SF1">
    <property type="entry name" value="S-LAYER PROTEIN"/>
    <property type="match status" value="1"/>
</dbReference>
<dbReference type="EMBL" id="FTPR01000002">
    <property type="protein sequence ID" value="SIT87491.1"/>
    <property type="molecule type" value="Genomic_DNA"/>
</dbReference>
<dbReference type="InterPro" id="IPR018511">
    <property type="entry name" value="Hemolysin-typ_Ca-bd_CS"/>
</dbReference>
<dbReference type="GO" id="GO:0005509">
    <property type="term" value="F:calcium ion binding"/>
    <property type="evidence" value="ECO:0007669"/>
    <property type="project" value="InterPro"/>
</dbReference>
<dbReference type="Gene3D" id="2.150.10.10">
    <property type="entry name" value="Serralysin-like metalloprotease, C-terminal"/>
    <property type="match status" value="2"/>
</dbReference>
<organism evidence="4 5">
    <name type="scientific">Yoonia rosea</name>
    <dbReference type="NCBI Taxonomy" id="287098"/>
    <lineage>
        <taxon>Bacteria</taxon>
        <taxon>Pseudomonadati</taxon>
        <taxon>Pseudomonadota</taxon>
        <taxon>Alphaproteobacteria</taxon>
        <taxon>Rhodobacterales</taxon>
        <taxon>Paracoccaceae</taxon>
        <taxon>Yoonia</taxon>
    </lineage>
</organism>